<evidence type="ECO:0008006" key="6">
    <source>
        <dbReference type="Google" id="ProtNLM"/>
    </source>
</evidence>
<evidence type="ECO:0000313" key="4">
    <source>
        <dbReference type="EMBL" id="KAG0565100.1"/>
    </source>
</evidence>
<name>A0A8T0H187_CERPU</name>
<accession>A0A8T0H187</accession>
<dbReference type="InterPro" id="IPR038277">
    <property type="entry name" value="UreF_sf"/>
</dbReference>
<dbReference type="Pfam" id="PF01730">
    <property type="entry name" value="UreF"/>
    <property type="match status" value="1"/>
</dbReference>
<comment type="similarity">
    <text evidence="3">Belongs to the UreF family.</text>
</comment>
<evidence type="ECO:0000256" key="3">
    <source>
        <dbReference type="ARBA" id="ARBA00046339"/>
    </source>
</evidence>
<organism evidence="4 5">
    <name type="scientific">Ceratodon purpureus</name>
    <name type="common">Fire moss</name>
    <name type="synonym">Dicranum purpureum</name>
    <dbReference type="NCBI Taxonomy" id="3225"/>
    <lineage>
        <taxon>Eukaryota</taxon>
        <taxon>Viridiplantae</taxon>
        <taxon>Streptophyta</taxon>
        <taxon>Embryophyta</taxon>
        <taxon>Bryophyta</taxon>
        <taxon>Bryophytina</taxon>
        <taxon>Bryopsida</taxon>
        <taxon>Dicranidae</taxon>
        <taxon>Pseudoditrichales</taxon>
        <taxon>Ditrichaceae</taxon>
        <taxon>Ceratodon</taxon>
    </lineage>
</organism>
<gene>
    <name evidence="4" type="ORF">KC19_8G164300</name>
</gene>
<keyword evidence="1" id="KW-0996">Nickel insertion</keyword>
<dbReference type="EMBL" id="CM026429">
    <property type="protein sequence ID" value="KAG0565100.1"/>
    <property type="molecule type" value="Genomic_DNA"/>
</dbReference>
<dbReference type="InterPro" id="IPR002639">
    <property type="entry name" value="UreF"/>
</dbReference>
<dbReference type="PANTHER" id="PTHR33620:SF1">
    <property type="entry name" value="UREASE ACCESSORY PROTEIN F"/>
    <property type="match status" value="1"/>
</dbReference>
<dbReference type="Proteomes" id="UP000822688">
    <property type="component" value="Chromosome 8"/>
</dbReference>
<proteinExistence type="inferred from homology"/>
<keyword evidence="2" id="KW-0143">Chaperone</keyword>
<evidence type="ECO:0000313" key="5">
    <source>
        <dbReference type="Proteomes" id="UP000822688"/>
    </source>
</evidence>
<dbReference type="PANTHER" id="PTHR33620">
    <property type="entry name" value="UREASE ACCESSORY PROTEIN F"/>
    <property type="match status" value="1"/>
</dbReference>
<keyword evidence="5" id="KW-1185">Reference proteome</keyword>
<evidence type="ECO:0000256" key="1">
    <source>
        <dbReference type="ARBA" id="ARBA00022988"/>
    </source>
</evidence>
<dbReference type="GO" id="GO:0016151">
    <property type="term" value="F:nickel cation binding"/>
    <property type="evidence" value="ECO:0007669"/>
    <property type="project" value="InterPro"/>
</dbReference>
<sequence>MAAMVRDEQEVVQRGEAGKQTIAAASGFLDWTTWQMIDSILPTGGFAHSYGLEAAVQAGLVYDGQTLERFAVTTVENAGALLLPFVYAASRVREMGVEAWVVLDCGLHAVMANGVARAASVGQGKALVRLAGGVFKEIAAEVAAIRGCVMGKPARAHGHHAVVVGRLLGLLGVDAVTAQRVYLYLTLRDVLSAATRLNLVGPMEAALLQHRHAQLAERVMGKYANRSVLDAHQIAPVIDTLQGSHTQLFSRLFCS</sequence>
<dbReference type="Gene3D" id="1.10.4190.10">
    <property type="entry name" value="Urease accessory protein UreF"/>
    <property type="match status" value="1"/>
</dbReference>
<evidence type="ECO:0000256" key="2">
    <source>
        <dbReference type="ARBA" id="ARBA00023186"/>
    </source>
</evidence>
<dbReference type="PIRSF" id="PIRSF009467">
    <property type="entry name" value="Ureas_acces_UreF"/>
    <property type="match status" value="1"/>
</dbReference>
<reference evidence="4" key="1">
    <citation type="submission" date="2020-06" db="EMBL/GenBank/DDBJ databases">
        <title>WGS assembly of Ceratodon purpureus strain R40.</title>
        <authorList>
            <person name="Carey S.B."/>
            <person name="Jenkins J."/>
            <person name="Shu S."/>
            <person name="Lovell J.T."/>
            <person name="Sreedasyam A."/>
            <person name="Maumus F."/>
            <person name="Tiley G.P."/>
            <person name="Fernandez-Pozo N."/>
            <person name="Barry K."/>
            <person name="Chen C."/>
            <person name="Wang M."/>
            <person name="Lipzen A."/>
            <person name="Daum C."/>
            <person name="Saski C.A."/>
            <person name="Payton A.C."/>
            <person name="Mcbreen J.C."/>
            <person name="Conrad R.E."/>
            <person name="Kollar L.M."/>
            <person name="Olsson S."/>
            <person name="Huttunen S."/>
            <person name="Landis J.B."/>
            <person name="Wickett N.J."/>
            <person name="Johnson M.G."/>
            <person name="Rensing S.A."/>
            <person name="Grimwood J."/>
            <person name="Schmutz J."/>
            <person name="Mcdaniel S.F."/>
        </authorList>
    </citation>
    <scope>NUCLEOTIDE SEQUENCE</scope>
    <source>
        <strain evidence="4">R40</strain>
    </source>
</reference>
<protein>
    <recommendedName>
        <fullName evidence="6">Urease accessory protein UreF</fullName>
    </recommendedName>
</protein>
<dbReference type="AlphaFoldDB" id="A0A8T0H187"/>
<comment type="caution">
    <text evidence="4">The sequence shown here is derived from an EMBL/GenBank/DDBJ whole genome shotgun (WGS) entry which is preliminary data.</text>
</comment>